<evidence type="ECO:0000256" key="8">
    <source>
        <dbReference type="ARBA" id="ARBA00004651"/>
    </source>
</evidence>
<comment type="catalytic activity">
    <reaction evidence="36">
        <text>protoporphyrin IX(in) + ATP + H2O = protoporphyrin IX(out) + ADP + phosphate + H(+)</text>
        <dbReference type="Rhea" id="RHEA:61336"/>
        <dbReference type="ChEBI" id="CHEBI:15377"/>
        <dbReference type="ChEBI" id="CHEBI:15378"/>
        <dbReference type="ChEBI" id="CHEBI:30616"/>
        <dbReference type="ChEBI" id="CHEBI:43474"/>
        <dbReference type="ChEBI" id="CHEBI:57306"/>
        <dbReference type="ChEBI" id="CHEBI:456216"/>
    </reaction>
    <physiologicalReaction direction="left-to-right" evidence="36">
        <dbReference type="Rhea" id="RHEA:61337"/>
    </physiologicalReaction>
</comment>
<evidence type="ECO:0000256" key="29">
    <source>
        <dbReference type="ARBA" id="ARBA00024363"/>
    </source>
</evidence>
<name>T1E1R1_CUPSA</name>
<evidence type="ECO:0000256" key="5">
    <source>
        <dbReference type="ARBA" id="ARBA00004414"/>
    </source>
</evidence>
<dbReference type="GO" id="GO:0005741">
    <property type="term" value="C:mitochondrial outer membrane"/>
    <property type="evidence" value="ECO:0007669"/>
    <property type="project" value="UniProtKB-SubCell"/>
</dbReference>
<keyword evidence="21" id="KW-1278">Translocase</keyword>
<evidence type="ECO:0000256" key="3">
    <source>
        <dbReference type="ARBA" id="ARBA00004337"/>
    </source>
</evidence>
<keyword evidence="22 41" id="KW-1133">Transmembrane helix</keyword>
<feature type="domain" description="ABC transmembrane type-1" evidence="43">
    <location>
        <begin position="259"/>
        <end position="548"/>
    </location>
</feature>
<dbReference type="SUPFAM" id="SSF52540">
    <property type="entry name" value="P-loop containing nucleoside triphosphate hydrolases"/>
    <property type="match status" value="1"/>
</dbReference>
<feature type="domain" description="ABC transporter" evidence="42">
    <location>
        <begin position="582"/>
        <end position="816"/>
    </location>
</feature>
<evidence type="ECO:0000256" key="27">
    <source>
        <dbReference type="ARBA" id="ARBA00023228"/>
    </source>
</evidence>
<evidence type="ECO:0000256" key="16">
    <source>
        <dbReference type="ARBA" id="ARBA00022741"/>
    </source>
</evidence>
<feature type="transmembrane region" description="Helical" evidence="41">
    <location>
        <begin position="403"/>
        <end position="423"/>
    </location>
</feature>
<comment type="catalytic activity">
    <reaction evidence="39">
        <text>coproporphyrin III(in) + ATP + H2O = coproporphyrin III(out) + ADP + phosphate + H(+)</text>
        <dbReference type="Rhea" id="RHEA:66664"/>
        <dbReference type="ChEBI" id="CHEBI:15377"/>
        <dbReference type="ChEBI" id="CHEBI:15378"/>
        <dbReference type="ChEBI" id="CHEBI:30616"/>
        <dbReference type="ChEBI" id="CHEBI:43474"/>
        <dbReference type="ChEBI" id="CHEBI:131725"/>
        <dbReference type="ChEBI" id="CHEBI:456216"/>
    </reaction>
    <physiologicalReaction direction="left-to-right" evidence="39">
        <dbReference type="Rhea" id="RHEA:66665"/>
    </physiologicalReaction>
</comment>
<evidence type="ECO:0000256" key="23">
    <source>
        <dbReference type="ARBA" id="ARBA00023034"/>
    </source>
</evidence>
<evidence type="ECO:0000256" key="21">
    <source>
        <dbReference type="ARBA" id="ARBA00022967"/>
    </source>
</evidence>
<dbReference type="InterPro" id="IPR036640">
    <property type="entry name" value="ABC1_TM_sf"/>
</dbReference>
<comment type="subunit">
    <text evidence="11">Homodimer.</text>
</comment>
<dbReference type="InterPro" id="IPR011527">
    <property type="entry name" value="ABC1_TM_dom"/>
</dbReference>
<evidence type="ECO:0000256" key="24">
    <source>
        <dbReference type="ARBA" id="ARBA00023128"/>
    </source>
</evidence>
<evidence type="ECO:0000256" key="1">
    <source>
        <dbReference type="ARBA" id="ARBA00004146"/>
    </source>
</evidence>
<evidence type="ECO:0000256" key="15">
    <source>
        <dbReference type="ARBA" id="ARBA00022692"/>
    </source>
</evidence>
<dbReference type="InterPro" id="IPR032410">
    <property type="entry name" value="ABCB6_N"/>
</dbReference>
<feature type="transmembrane region" description="Helical" evidence="41">
    <location>
        <begin position="173"/>
        <end position="191"/>
    </location>
</feature>
<dbReference type="PROSITE" id="PS50929">
    <property type="entry name" value="ABC_TM1F"/>
    <property type="match status" value="1"/>
</dbReference>
<dbReference type="InterPro" id="IPR017871">
    <property type="entry name" value="ABC_transporter-like_CS"/>
</dbReference>
<keyword evidence="15 41" id="KW-0812">Transmembrane</keyword>
<dbReference type="EMBL" id="GAKT01000065">
    <property type="protein sequence ID" value="JAA92997.1"/>
    <property type="molecule type" value="mRNA"/>
</dbReference>
<feature type="transmembrane region" description="Helical" evidence="41">
    <location>
        <begin position="256"/>
        <end position="275"/>
    </location>
</feature>
<evidence type="ECO:0000256" key="36">
    <source>
        <dbReference type="ARBA" id="ARBA00048309"/>
    </source>
</evidence>
<evidence type="ECO:0000256" key="7">
    <source>
        <dbReference type="ARBA" id="ARBA00004550"/>
    </source>
</evidence>
<evidence type="ECO:0000256" key="31">
    <source>
        <dbReference type="ARBA" id="ARBA00024439"/>
    </source>
</evidence>
<dbReference type="GO" id="GO:0031901">
    <property type="term" value="C:early endosome membrane"/>
    <property type="evidence" value="ECO:0007669"/>
    <property type="project" value="UniProtKB-SubCell"/>
</dbReference>
<feature type="transmembrane region" description="Helical" evidence="41">
    <location>
        <begin position="96"/>
        <end position="115"/>
    </location>
</feature>
<evidence type="ECO:0000256" key="20">
    <source>
        <dbReference type="ARBA" id="ARBA00022840"/>
    </source>
</evidence>
<dbReference type="EC" id="7.6.2.5" evidence="30"/>
<proteinExistence type="evidence at transcript level"/>
<dbReference type="PROSITE" id="PS00211">
    <property type="entry name" value="ABC_TRANSPORTER_1"/>
    <property type="match status" value="1"/>
</dbReference>
<keyword evidence="17" id="KW-0967">Endosome</keyword>
<evidence type="ECO:0000256" key="2">
    <source>
        <dbReference type="ARBA" id="ARBA00004333"/>
    </source>
</evidence>
<evidence type="ECO:0000256" key="4">
    <source>
        <dbReference type="ARBA" id="ARBA00004374"/>
    </source>
</evidence>
<keyword evidence="26" id="KW-1015">Disulfide bond</keyword>
<evidence type="ECO:0000256" key="10">
    <source>
        <dbReference type="ARBA" id="ARBA00004656"/>
    </source>
</evidence>
<evidence type="ECO:0000256" key="19">
    <source>
        <dbReference type="ARBA" id="ARBA00022824"/>
    </source>
</evidence>
<dbReference type="GO" id="GO:0005765">
    <property type="term" value="C:lysosomal membrane"/>
    <property type="evidence" value="ECO:0007669"/>
    <property type="project" value="UniProtKB-SubCell"/>
</dbReference>
<evidence type="ECO:0000256" key="14">
    <source>
        <dbReference type="ARBA" id="ARBA00022525"/>
    </source>
</evidence>
<dbReference type="PROSITE" id="PS50893">
    <property type="entry name" value="ABC_TRANSPORTER_2"/>
    <property type="match status" value="1"/>
</dbReference>
<evidence type="ECO:0000256" key="39">
    <source>
        <dbReference type="ARBA" id="ARBA00048636"/>
    </source>
</evidence>
<dbReference type="Pfam" id="PF00664">
    <property type="entry name" value="ABC_membrane"/>
    <property type="match status" value="1"/>
</dbReference>
<dbReference type="GO" id="GO:0020037">
    <property type="term" value="F:heme binding"/>
    <property type="evidence" value="ECO:0007669"/>
    <property type="project" value="TreeGrafter"/>
</dbReference>
<dbReference type="InterPro" id="IPR003593">
    <property type="entry name" value="AAA+_ATPase"/>
</dbReference>
<evidence type="ECO:0000256" key="30">
    <source>
        <dbReference type="ARBA" id="ARBA00024385"/>
    </source>
</evidence>
<dbReference type="GO" id="GO:0005576">
    <property type="term" value="C:extracellular region"/>
    <property type="evidence" value="ECO:0007669"/>
    <property type="project" value="UniProtKB-SubCell"/>
</dbReference>
<keyword evidence="13" id="KW-1003">Cell membrane</keyword>
<dbReference type="GO" id="GO:0005886">
    <property type="term" value="C:plasma membrane"/>
    <property type="evidence" value="ECO:0007669"/>
    <property type="project" value="UniProtKB-SubCell"/>
</dbReference>
<comment type="similarity">
    <text evidence="29">Belongs to the ABC transporter superfamily. ABCB family. Heavy Metal importer (TC 3.A.1.210) subfamily.</text>
</comment>
<dbReference type="SMART" id="SM00382">
    <property type="entry name" value="AAA"/>
    <property type="match status" value="1"/>
</dbReference>
<comment type="catalytic activity">
    <reaction evidence="33">
        <text>heme b(in) + ATP + H2O = heme b(out) + ADP + phosphate + H(+)</text>
        <dbReference type="Rhea" id="RHEA:19261"/>
        <dbReference type="ChEBI" id="CHEBI:15377"/>
        <dbReference type="ChEBI" id="CHEBI:15378"/>
        <dbReference type="ChEBI" id="CHEBI:30616"/>
        <dbReference type="ChEBI" id="CHEBI:43474"/>
        <dbReference type="ChEBI" id="CHEBI:60344"/>
        <dbReference type="ChEBI" id="CHEBI:456216"/>
        <dbReference type="EC" id="7.6.2.5"/>
    </reaction>
    <physiologicalReaction direction="left-to-right" evidence="33">
        <dbReference type="Rhea" id="RHEA:19262"/>
    </physiologicalReaction>
</comment>
<dbReference type="CDD" id="cd18581">
    <property type="entry name" value="ABC_6TM_ABCB6"/>
    <property type="match status" value="1"/>
</dbReference>
<comment type="catalytic activity">
    <reaction evidence="37">
        <text>pheophorbide a(in) + ATP + H2O = pheophorbide a(out) + ADP + phosphate + H(+)</text>
        <dbReference type="Rhea" id="RHEA:61360"/>
        <dbReference type="ChEBI" id="CHEBI:15377"/>
        <dbReference type="ChEBI" id="CHEBI:15378"/>
        <dbReference type="ChEBI" id="CHEBI:30616"/>
        <dbReference type="ChEBI" id="CHEBI:43474"/>
        <dbReference type="ChEBI" id="CHEBI:58687"/>
        <dbReference type="ChEBI" id="CHEBI:456216"/>
    </reaction>
    <physiologicalReaction direction="left-to-right" evidence="37">
        <dbReference type="Rhea" id="RHEA:61361"/>
    </physiologicalReaction>
</comment>
<accession>T1E1R1</accession>
<evidence type="ECO:0000259" key="42">
    <source>
        <dbReference type="PROSITE" id="PS50893"/>
    </source>
</evidence>
<evidence type="ECO:0000256" key="17">
    <source>
        <dbReference type="ARBA" id="ARBA00022753"/>
    </source>
</evidence>
<keyword evidence="12" id="KW-0813">Transport</keyword>
<evidence type="ECO:0000256" key="34">
    <source>
        <dbReference type="ARBA" id="ARBA00047753"/>
    </source>
</evidence>
<keyword evidence="25 41" id="KW-0472">Membrane</keyword>
<dbReference type="PANTHER" id="PTHR24221">
    <property type="entry name" value="ATP-BINDING CASSETTE SUB-FAMILY B"/>
    <property type="match status" value="1"/>
</dbReference>
<evidence type="ECO:0000256" key="6">
    <source>
        <dbReference type="ARBA" id="ARBA00004477"/>
    </source>
</evidence>
<evidence type="ECO:0000256" key="28">
    <source>
        <dbReference type="ARBA" id="ARBA00024320"/>
    </source>
</evidence>
<keyword evidence="16" id="KW-0547">Nucleotide-binding</keyword>
<keyword evidence="23" id="KW-0333">Golgi apparatus</keyword>
<evidence type="ECO:0000256" key="12">
    <source>
        <dbReference type="ARBA" id="ARBA00022448"/>
    </source>
</evidence>
<dbReference type="AlphaFoldDB" id="T1E1R1"/>
<dbReference type="FunFam" id="3.40.50.300:FF:000186">
    <property type="entry name" value="ATP-binding cassette sub-family B member 7, mitochondrial"/>
    <property type="match status" value="1"/>
</dbReference>
<feature type="transmembrane region" description="Helical" evidence="41">
    <location>
        <begin position="63"/>
        <end position="84"/>
    </location>
</feature>
<keyword evidence="14" id="KW-0964">Secreted</keyword>
<dbReference type="Pfam" id="PF16185">
    <property type="entry name" value="MTABC_N"/>
    <property type="match status" value="1"/>
</dbReference>
<evidence type="ECO:0000256" key="37">
    <source>
        <dbReference type="ARBA" id="ARBA00048455"/>
    </source>
</evidence>
<evidence type="ECO:0000256" key="22">
    <source>
        <dbReference type="ARBA" id="ARBA00022989"/>
    </source>
</evidence>
<dbReference type="CDD" id="cd03253">
    <property type="entry name" value="ABCC_ATM1_transporter"/>
    <property type="match status" value="1"/>
</dbReference>
<evidence type="ECO:0000256" key="26">
    <source>
        <dbReference type="ARBA" id="ARBA00023157"/>
    </source>
</evidence>
<evidence type="ECO:0000259" key="43">
    <source>
        <dbReference type="PROSITE" id="PS50929"/>
    </source>
</evidence>
<keyword evidence="18" id="KW-1000">Mitochondrion outer membrane</keyword>
<evidence type="ECO:0000256" key="9">
    <source>
        <dbReference type="ARBA" id="ARBA00004653"/>
    </source>
</evidence>
<dbReference type="Pfam" id="PF00005">
    <property type="entry name" value="ABC_tran"/>
    <property type="match status" value="1"/>
</dbReference>
<dbReference type="InterPro" id="IPR027417">
    <property type="entry name" value="P-loop_NTPase"/>
</dbReference>
<keyword evidence="19" id="KW-0256">Endoplasmic reticulum</keyword>
<comment type="subcellular location">
    <subcellularLocation>
        <location evidence="8">Cell membrane</location>
        <topology evidence="8">Multi-pass membrane protein</topology>
    </subcellularLocation>
    <subcellularLocation>
        <location evidence="1">Early endosome membrane</location>
    </subcellularLocation>
    <subcellularLocation>
        <location evidence="6">Endoplasmic reticulum membrane</location>
        <topology evidence="6">Multi-pass membrane protein</topology>
    </subcellularLocation>
    <subcellularLocation>
        <location evidence="3">Endosome membrane</location>
        <topology evidence="3">Multi-pass membrane protein</topology>
    </subcellularLocation>
    <subcellularLocation>
        <location evidence="2">Endosome</location>
        <location evidence="2">Multivesicular body membrane</location>
    </subcellularLocation>
    <subcellularLocation>
        <location evidence="9">Golgi apparatus membrane</location>
        <topology evidence="9">Multi-pass membrane protein</topology>
    </subcellularLocation>
    <subcellularLocation>
        <location evidence="5">Late endosome membrane</location>
    </subcellularLocation>
    <subcellularLocation>
        <location evidence="10">Lysosome membrane</location>
    </subcellularLocation>
    <subcellularLocation>
        <location evidence="28">Melanosome membrane</location>
    </subcellularLocation>
    <subcellularLocation>
        <location evidence="4">Mitochondrion outer membrane</location>
        <topology evidence="4">Multi-pass membrane protein</topology>
    </subcellularLocation>
    <subcellularLocation>
        <location evidence="7">Secreted</location>
        <location evidence="7">Extracellular exosome</location>
    </subcellularLocation>
</comment>
<feature type="transmembrane region" description="Helical" evidence="41">
    <location>
        <begin position="18"/>
        <end position="42"/>
    </location>
</feature>
<comment type="catalytic activity">
    <reaction evidence="34">
        <text>coproporphyrinogen III(in) + ATP + H2O = coproporphyrinogen III(out) + ADP + phosphate + H(+)</text>
        <dbReference type="Rhea" id="RHEA:66680"/>
        <dbReference type="ChEBI" id="CHEBI:15377"/>
        <dbReference type="ChEBI" id="CHEBI:15378"/>
        <dbReference type="ChEBI" id="CHEBI:30616"/>
        <dbReference type="ChEBI" id="CHEBI:43474"/>
        <dbReference type="ChEBI" id="CHEBI:57309"/>
        <dbReference type="ChEBI" id="CHEBI:456216"/>
    </reaction>
    <physiologicalReaction direction="left-to-right" evidence="34">
        <dbReference type="Rhea" id="RHEA:66681"/>
    </physiologicalReaction>
</comment>
<feature type="transmembrane region" description="Helical" evidence="41">
    <location>
        <begin position="375"/>
        <end position="397"/>
    </location>
</feature>
<reference evidence="44" key="1">
    <citation type="submission" date="2013-06" db="EMBL/GenBank/DDBJ databases">
        <title>Upstream open reading frames and Kozak regions of a set of assembled transcriptome sequences from the spider Cupiennius salei.</title>
        <authorList>
            <person name="French A.S."/>
            <person name="Li A.W."/>
            <person name="Meisner S."/>
            <person name="Torkkeli P.H."/>
        </authorList>
    </citation>
    <scope>NUCLEOTIDE SEQUENCE</scope>
    <source>
        <tissue evidence="44">Leg hypodermis</tissue>
    </source>
</reference>
<dbReference type="GO" id="GO:0000139">
    <property type="term" value="C:Golgi membrane"/>
    <property type="evidence" value="ECO:0007669"/>
    <property type="project" value="UniProtKB-SubCell"/>
</dbReference>
<evidence type="ECO:0000256" key="32">
    <source>
        <dbReference type="ARBA" id="ARBA00031413"/>
    </source>
</evidence>
<dbReference type="Gene3D" id="1.20.1560.10">
    <property type="entry name" value="ABC transporter type 1, transmembrane domain"/>
    <property type="match status" value="1"/>
</dbReference>
<keyword evidence="20 44" id="KW-0067">ATP-binding</keyword>
<keyword evidence="24" id="KW-0496">Mitochondrion</keyword>
<evidence type="ECO:0000256" key="40">
    <source>
        <dbReference type="ARBA" id="ARBA00049398"/>
    </source>
</evidence>
<organism evidence="44">
    <name type="scientific">Cupiennius salei</name>
    <name type="common">American wandering spider</name>
    <dbReference type="NCBI Taxonomy" id="6928"/>
    <lineage>
        <taxon>Eukaryota</taxon>
        <taxon>Metazoa</taxon>
        <taxon>Ecdysozoa</taxon>
        <taxon>Arthropoda</taxon>
        <taxon>Chelicerata</taxon>
        <taxon>Arachnida</taxon>
        <taxon>Araneae</taxon>
        <taxon>Araneomorphae</taxon>
        <taxon>Entelegynae</taxon>
        <taxon>Lycosoidea</taxon>
        <taxon>Ctenidae</taxon>
        <taxon>Cupiennius</taxon>
    </lineage>
</organism>
<evidence type="ECO:0000256" key="41">
    <source>
        <dbReference type="SAM" id="Phobius"/>
    </source>
</evidence>
<dbReference type="GO" id="GO:0015439">
    <property type="term" value="F:ABC-type heme transporter activity"/>
    <property type="evidence" value="ECO:0007669"/>
    <property type="project" value="UniProtKB-EC"/>
</dbReference>
<dbReference type="PANTHER" id="PTHR24221:SF654">
    <property type="entry name" value="ATP-BINDING CASSETTE SUB-FAMILY B MEMBER 6"/>
    <property type="match status" value="1"/>
</dbReference>
<protein>
    <recommendedName>
        <fullName evidence="31">ATP-binding cassette sub-family B member 6</fullName>
        <ecNumber evidence="30">7.6.2.5</ecNumber>
    </recommendedName>
    <alternativeName>
        <fullName evidence="32">ABC-type heme transporter ABCB6</fullName>
    </alternativeName>
</protein>
<keyword evidence="27" id="KW-0458">Lysosome</keyword>
<evidence type="ECO:0000256" key="38">
    <source>
        <dbReference type="ARBA" id="ARBA00048510"/>
    </source>
</evidence>
<sequence>MLYCPPNVTFLSPWVNHGLSHCFADTVSSVFISSFILIFGGVQIRMYFKYSSDLDPRVFPKSVLYKLQIMCHCLLPLLAFTRLILQSEVFYDEIVYGYMVLSACLYSASFPFALYLLHIERHKALPSIPTRGHGLVLLIFWTSLFVTENLTFLNLQNERWWFHLNSLSDKIEFGFFIIRYICGFLLFTLGLKAPGIPKVEDFMIHYQLHVQDETAVLVESGTQPSERTQSAFSEFGRKCKRLIPFLWPKKSITLQLRVLFCFFILVLGRVINVFVPQYNKYIVDSLSINSGELKFRWDYILVYAGFWFLQGQGNNSFLSNIRTYLWIKVQQYTVKEVEMDMYSHLHGLSLKWHLNRKIGEVLRVMDRGTSSISSLLSYVVFNIVPTFADIFIAVMYFGLVFNVWFGLIVLVAMTLYLIATVLLTEWRTKFRRDANRLDNEVEARCVDSLLNFETVKYYNAEQFELENYKTAIDNYQVAEWKGQASLNLLNTAQNITITLGVLCGTLLCAHYVVERKLTAGDYVLFSTYIVQLYTPLNFFGTYYRMVQTAFVDMENMFTLLNTEPEIVDRPDARPLKVGDGCIEFKNVNFSYNPERQILKDISFVIPPGKTVALVGPTGSGKSTITRLLFRFYDIHSGEILIDGQNIAKVTQKSLRQCIGVVPQDTVLFNNSIKYNIGYGRPGASFEEIQEAARAADMHEQILGFPDGYETVVGERGLKLSGGEKQRVAIARTILKSPSFVVLDEATSSLDTQTERNIQNSLNVVCANRTTLIIAHRLSTIVHADEILVLKEGEIVERGRHTELLKENGMYAAMWQQQLEPEKEKKEE</sequence>
<evidence type="ECO:0000313" key="44">
    <source>
        <dbReference type="EMBL" id="JAA92997.1"/>
    </source>
</evidence>
<feature type="transmembrane region" description="Helical" evidence="41">
    <location>
        <begin position="525"/>
        <end position="543"/>
    </location>
</feature>
<comment type="catalytic activity">
    <reaction evidence="38">
        <text>uroporphyrin III(in) + ATP + H2O = uroporphyrin III(out) + ADP + phosphate + H(+)</text>
        <dbReference type="Rhea" id="RHEA:66776"/>
        <dbReference type="ChEBI" id="CHEBI:15377"/>
        <dbReference type="ChEBI" id="CHEBI:15378"/>
        <dbReference type="ChEBI" id="CHEBI:30616"/>
        <dbReference type="ChEBI" id="CHEBI:43474"/>
        <dbReference type="ChEBI" id="CHEBI:167479"/>
        <dbReference type="ChEBI" id="CHEBI:456216"/>
    </reaction>
    <physiologicalReaction direction="left-to-right" evidence="38">
        <dbReference type="Rhea" id="RHEA:66777"/>
    </physiologicalReaction>
</comment>
<dbReference type="InterPro" id="IPR003439">
    <property type="entry name" value="ABC_transporter-like_ATP-bd"/>
</dbReference>
<comment type="catalytic activity">
    <reaction evidence="35">
        <text>uroporphyrin I(in) + ATP + H2O = uroporphyrin I(out) + ADP + phosphate + H(+)</text>
        <dbReference type="Rhea" id="RHEA:66772"/>
        <dbReference type="ChEBI" id="CHEBI:15377"/>
        <dbReference type="ChEBI" id="CHEBI:15378"/>
        <dbReference type="ChEBI" id="CHEBI:30616"/>
        <dbReference type="ChEBI" id="CHEBI:43474"/>
        <dbReference type="ChEBI" id="CHEBI:167480"/>
        <dbReference type="ChEBI" id="CHEBI:456216"/>
    </reaction>
    <physiologicalReaction direction="left-to-right" evidence="35">
        <dbReference type="Rhea" id="RHEA:66773"/>
    </physiologicalReaction>
</comment>
<dbReference type="GO" id="GO:0005789">
    <property type="term" value="C:endoplasmic reticulum membrane"/>
    <property type="evidence" value="ECO:0007669"/>
    <property type="project" value="UniProtKB-SubCell"/>
</dbReference>
<evidence type="ECO:0000256" key="13">
    <source>
        <dbReference type="ARBA" id="ARBA00022475"/>
    </source>
</evidence>
<dbReference type="Gene3D" id="3.40.50.300">
    <property type="entry name" value="P-loop containing nucleotide triphosphate hydrolases"/>
    <property type="match status" value="1"/>
</dbReference>
<evidence type="ECO:0000256" key="33">
    <source>
        <dbReference type="ARBA" id="ARBA00047649"/>
    </source>
</evidence>
<dbReference type="SUPFAM" id="SSF90123">
    <property type="entry name" value="ABC transporter transmembrane region"/>
    <property type="match status" value="1"/>
</dbReference>
<evidence type="ECO:0000256" key="35">
    <source>
        <dbReference type="ARBA" id="ARBA00047789"/>
    </source>
</evidence>
<evidence type="ECO:0000256" key="25">
    <source>
        <dbReference type="ARBA" id="ARBA00023136"/>
    </source>
</evidence>
<evidence type="ECO:0000256" key="18">
    <source>
        <dbReference type="ARBA" id="ARBA00022787"/>
    </source>
</evidence>
<dbReference type="GO" id="GO:0032585">
    <property type="term" value="C:multivesicular body membrane"/>
    <property type="evidence" value="ECO:0007669"/>
    <property type="project" value="UniProtKB-SubCell"/>
</dbReference>
<evidence type="ECO:0000256" key="11">
    <source>
        <dbReference type="ARBA" id="ARBA00011738"/>
    </source>
</evidence>
<dbReference type="GO" id="GO:0005524">
    <property type="term" value="F:ATP binding"/>
    <property type="evidence" value="ECO:0007669"/>
    <property type="project" value="UniProtKB-KW"/>
</dbReference>
<comment type="catalytic activity">
    <reaction evidence="40">
        <text>coproporphyrin I(in) + ATP + H2O = coproporphyrin I(out) + ADP + phosphate + H(+)</text>
        <dbReference type="Rhea" id="RHEA:66768"/>
        <dbReference type="ChEBI" id="CHEBI:15377"/>
        <dbReference type="ChEBI" id="CHEBI:15378"/>
        <dbReference type="ChEBI" id="CHEBI:30616"/>
        <dbReference type="ChEBI" id="CHEBI:43474"/>
        <dbReference type="ChEBI" id="CHEBI:167478"/>
        <dbReference type="ChEBI" id="CHEBI:456216"/>
    </reaction>
    <physiologicalReaction direction="left-to-right" evidence="40">
        <dbReference type="Rhea" id="RHEA:66769"/>
    </physiologicalReaction>
</comment>
<dbReference type="InterPro" id="IPR039421">
    <property type="entry name" value="Type_1_exporter"/>
</dbReference>
<dbReference type="GO" id="GO:0016887">
    <property type="term" value="F:ATP hydrolysis activity"/>
    <property type="evidence" value="ECO:0007669"/>
    <property type="project" value="InterPro"/>
</dbReference>